<feature type="domain" description="ABC transmembrane type-1" evidence="9">
    <location>
        <begin position="61"/>
        <end position="266"/>
    </location>
</feature>
<keyword evidence="10" id="KW-0614">Plasmid</keyword>
<proteinExistence type="inferred from homology"/>
<dbReference type="EMBL" id="BA000013">
    <property type="protein sequence ID" value="BAB54986.1"/>
    <property type="molecule type" value="Genomic_DNA"/>
</dbReference>
<organism evidence="10 11">
    <name type="scientific">Mesorhizobium japonicum (strain LMG 29417 / CECT 9101 / MAFF 303099)</name>
    <name type="common">Mesorhizobium loti (strain MAFF 303099)</name>
    <dbReference type="NCBI Taxonomy" id="266835"/>
    <lineage>
        <taxon>Bacteria</taxon>
        <taxon>Pseudomonadati</taxon>
        <taxon>Pseudomonadota</taxon>
        <taxon>Alphaproteobacteria</taxon>
        <taxon>Hyphomicrobiales</taxon>
        <taxon>Phyllobacteriaceae</taxon>
        <taxon>Mesorhizobium</taxon>
    </lineage>
</organism>
<dbReference type="PANTHER" id="PTHR42929:SF5">
    <property type="entry name" value="ABC TRANSPORTER PERMEASE PROTEIN"/>
    <property type="match status" value="1"/>
</dbReference>
<keyword evidence="4" id="KW-1003">Cell membrane</keyword>
<dbReference type="RefSeq" id="WP_010915788.1">
    <property type="nucleotide sequence ID" value="NC_002679.1"/>
</dbReference>
<feature type="transmembrane region" description="Helical" evidence="8">
    <location>
        <begin position="65"/>
        <end position="86"/>
    </location>
</feature>
<accession>Q981G9</accession>
<dbReference type="GO" id="GO:0005886">
    <property type="term" value="C:plasma membrane"/>
    <property type="evidence" value="ECO:0007669"/>
    <property type="project" value="UniProtKB-SubCell"/>
</dbReference>
<dbReference type="InterPro" id="IPR000515">
    <property type="entry name" value="MetI-like"/>
</dbReference>
<dbReference type="KEGG" id="mlo:mlr9379"/>
<sequence length="276" mass="29389">MPAHRIKINPIVLAAAPGIALLVIFFAIPLANLTVRSLTDPEFGLGNYKAVLGSQTYLRVGWRTIWISFLAMSGCVLIGTPVAYAIAHSKRRALVVATLAVLGLSFLTSSLIRAFAWMILFGAQGPIVAILNAAGLDVHTLLATQVAVVVGMIHFLLPIYALTAFAGFRNMPFDLVVAAEGLGASRWYALRTVYFPLALPSIINAGSLVFVIALGFFITPALLGGPSEMMLGQLIAISISKFGDFGFAAAAGVLLMVITLFLLSAVQWVFRAGQRQ</sequence>
<dbReference type="GO" id="GO:0055085">
    <property type="term" value="P:transmembrane transport"/>
    <property type="evidence" value="ECO:0007669"/>
    <property type="project" value="InterPro"/>
</dbReference>
<comment type="subcellular location">
    <subcellularLocation>
        <location evidence="1 8">Cell membrane</location>
        <topology evidence="1 8">Multi-pass membrane protein</topology>
    </subcellularLocation>
</comment>
<keyword evidence="3 8" id="KW-0813">Transport</keyword>
<keyword evidence="6 8" id="KW-1133">Transmembrane helix</keyword>
<dbReference type="AlphaFoldDB" id="Q981G9"/>
<evidence type="ECO:0000256" key="2">
    <source>
        <dbReference type="ARBA" id="ARBA00007069"/>
    </source>
</evidence>
<dbReference type="PATRIC" id="fig|266835.9.peg.7143"/>
<feature type="transmembrane region" description="Helical" evidence="8">
    <location>
        <begin position="12"/>
        <end position="31"/>
    </location>
</feature>
<evidence type="ECO:0000256" key="7">
    <source>
        <dbReference type="ARBA" id="ARBA00023136"/>
    </source>
</evidence>
<dbReference type="InterPro" id="IPR035906">
    <property type="entry name" value="MetI-like_sf"/>
</dbReference>
<keyword evidence="7 8" id="KW-0472">Membrane</keyword>
<dbReference type="HOGENOM" id="CLU_016047_18_2_5"/>
<dbReference type="CDD" id="cd06261">
    <property type="entry name" value="TM_PBP2"/>
    <property type="match status" value="1"/>
</dbReference>
<feature type="transmembrane region" description="Helical" evidence="8">
    <location>
        <begin position="245"/>
        <end position="270"/>
    </location>
</feature>
<evidence type="ECO:0000256" key="6">
    <source>
        <dbReference type="ARBA" id="ARBA00022989"/>
    </source>
</evidence>
<evidence type="ECO:0000256" key="8">
    <source>
        <dbReference type="RuleBase" id="RU363032"/>
    </source>
</evidence>
<reference evidence="10 11" key="1">
    <citation type="journal article" date="2000" name="DNA Res.">
        <title>Complete genome structure of the nitrogen-fixing symbiotic bacterium Mesorhizobium loti.</title>
        <authorList>
            <person name="Kaneko T."/>
            <person name="Nakamura Y."/>
            <person name="Sato S."/>
            <person name="Asamizu E."/>
            <person name="Kato T."/>
            <person name="Sasamoto S."/>
            <person name="Watanabe A."/>
            <person name="Idesawa K."/>
            <person name="Ishikawa A."/>
            <person name="Kawashima K."/>
            <person name="Kimura T."/>
            <person name="Kishida Y."/>
            <person name="Kiyokawa C."/>
            <person name="Kohara M."/>
            <person name="Matsumoto M."/>
            <person name="Matsuno A."/>
            <person name="Mochizuki Y."/>
            <person name="Nakayama S."/>
            <person name="Nakazaki N."/>
            <person name="Shimpo S."/>
            <person name="Sugimoto M."/>
            <person name="Takeuchi C."/>
            <person name="Yamada M."/>
            <person name="Tabata S."/>
        </authorList>
    </citation>
    <scope>NUCLEOTIDE SEQUENCE [LARGE SCALE GENOMIC DNA]</scope>
    <source>
        <strain evidence="11">LMG 29417 / CECT 9101 / MAFF 303099</strain>
        <plasmid evidence="10 11">pMLa</plasmid>
    </source>
</reference>
<feature type="transmembrane region" description="Helical" evidence="8">
    <location>
        <begin position="146"/>
        <end position="168"/>
    </location>
</feature>
<dbReference type="Pfam" id="PF00528">
    <property type="entry name" value="BPD_transp_1"/>
    <property type="match status" value="1"/>
</dbReference>
<feature type="transmembrane region" description="Helical" evidence="8">
    <location>
        <begin position="93"/>
        <end position="109"/>
    </location>
</feature>
<protein>
    <submittedName>
        <fullName evidence="10">Permease of ABC transporter</fullName>
    </submittedName>
</protein>
<evidence type="ECO:0000313" key="11">
    <source>
        <dbReference type="Proteomes" id="UP000000552"/>
    </source>
</evidence>
<evidence type="ECO:0000313" key="10">
    <source>
        <dbReference type="EMBL" id="BAB54986.1"/>
    </source>
</evidence>
<dbReference type="SUPFAM" id="SSF161098">
    <property type="entry name" value="MetI-like"/>
    <property type="match status" value="1"/>
</dbReference>
<name>Q981G9_RHILO</name>
<feature type="transmembrane region" description="Helical" evidence="8">
    <location>
        <begin position="202"/>
        <end position="224"/>
    </location>
</feature>
<evidence type="ECO:0000256" key="1">
    <source>
        <dbReference type="ARBA" id="ARBA00004651"/>
    </source>
</evidence>
<dbReference type="Gene3D" id="1.10.3720.10">
    <property type="entry name" value="MetI-like"/>
    <property type="match status" value="1"/>
</dbReference>
<keyword evidence="5 8" id="KW-0812">Transmembrane</keyword>
<comment type="similarity">
    <text evidence="2">Belongs to the binding-protein-dependent transport system permease family. CysTW subfamily.</text>
</comment>
<gene>
    <name evidence="10" type="ordered locus">mlr9379</name>
</gene>
<dbReference type="Proteomes" id="UP000000552">
    <property type="component" value="Plasmid pMLa"/>
</dbReference>
<dbReference type="PANTHER" id="PTHR42929">
    <property type="entry name" value="INNER MEMBRANE ABC TRANSPORTER PERMEASE PROTEIN YDCU-RELATED-RELATED"/>
    <property type="match status" value="1"/>
</dbReference>
<geneLocation type="plasmid" evidence="10 11">
    <name>pMLa</name>
</geneLocation>
<evidence type="ECO:0000256" key="4">
    <source>
        <dbReference type="ARBA" id="ARBA00022475"/>
    </source>
</evidence>
<evidence type="ECO:0000256" key="3">
    <source>
        <dbReference type="ARBA" id="ARBA00022448"/>
    </source>
</evidence>
<evidence type="ECO:0000256" key="5">
    <source>
        <dbReference type="ARBA" id="ARBA00022692"/>
    </source>
</evidence>
<dbReference type="PROSITE" id="PS50928">
    <property type="entry name" value="ABC_TM1"/>
    <property type="match status" value="1"/>
</dbReference>
<evidence type="ECO:0000259" key="9">
    <source>
        <dbReference type="PROSITE" id="PS50928"/>
    </source>
</evidence>